<gene>
    <name evidence="2" type="ORF">QE152_g23213</name>
</gene>
<sequence length="88" mass="9916">MENKKHLSERELQEIAKQMCKRDFNVSEPDDPFADSGSSYNVPSSNVASSTSDNSSDEETVVVMTSNDKFFKHFCDHSMGRAARLPIR</sequence>
<accession>A0AAW1KHK0</accession>
<evidence type="ECO:0000313" key="3">
    <source>
        <dbReference type="Proteomes" id="UP001458880"/>
    </source>
</evidence>
<evidence type="ECO:0000256" key="1">
    <source>
        <dbReference type="SAM" id="MobiDB-lite"/>
    </source>
</evidence>
<proteinExistence type="predicted"/>
<protein>
    <submittedName>
        <fullName evidence="2">Uncharacterized protein</fullName>
    </submittedName>
</protein>
<dbReference type="EMBL" id="JASPKY010000229">
    <property type="protein sequence ID" value="KAK9718372.1"/>
    <property type="molecule type" value="Genomic_DNA"/>
</dbReference>
<evidence type="ECO:0000313" key="2">
    <source>
        <dbReference type="EMBL" id="KAK9718372.1"/>
    </source>
</evidence>
<dbReference type="Proteomes" id="UP001458880">
    <property type="component" value="Unassembled WGS sequence"/>
</dbReference>
<dbReference type="AlphaFoldDB" id="A0AAW1KHK0"/>
<reference evidence="2 3" key="1">
    <citation type="journal article" date="2024" name="BMC Genomics">
        <title>De novo assembly and annotation of Popillia japonica's genome with initial clues to its potential as an invasive pest.</title>
        <authorList>
            <person name="Cucini C."/>
            <person name="Boschi S."/>
            <person name="Funari R."/>
            <person name="Cardaioli E."/>
            <person name="Iannotti N."/>
            <person name="Marturano G."/>
            <person name="Paoli F."/>
            <person name="Bruttini M."/>
            <person name="Carapelli A."/>
            <person name="Frati F."/>
            <person name="Nardi F."/>
        </authorList>
    </citation>
    <scope>NUCLEOTIDE SEQUENCE [LARGE SCALE GENOMIC DNA]</scope>
    <source>
        <strain evidence="2">DMR45628</strain>
    </source>
</reference>
<feature type="region of interest" description="Disordered" evidence="1">
    <location>
        <begin position="21"/>
        <end position="59"/>
    </location>
</feature>
<keyword evidence="3" id="KW-1185">Reference proteome</keyword>
<feature type="compositionally biased region" description="Low complexity" evidence="1">
    <location>
        <begin position="44"/>
        <end position="54"/>
    </location>
</feature>
<comment type="caution">
    <text evidence="2">The sequence shown here is derived from an EMBL/GenBank/DDBJ whole genome shotgun (WGS) entry which is preliminary data.</text>
</comment>
<organism evidence="2 3">
    <name type="scientific">Popillia japonica</name>
    <name type="common">Japanese beetle</name>
    <dbReference type="NCBI Taxonomy" id="7064"/>
    <lineage>
        <taxon>Eukaryota</taxon>
        <taxon>Metazoa</taxon>
        <taxon>Ecdysozoa</taxon>
        <taxon>Arthropoda</taxon>
        <taxon>Hexapoda</taxon>
        <taxon>Insecta</taxon>
        <taxon>Pterygota</taxon>
        <taxon>Neoptera</taxon>
        <taxon>Endopterygota</taxon>
        <taxon>Coleoptera</taxon>
        <taxon>Polyphaga</taxon>
        <taxon>Scarabaeiformia</taxon>
        <taxon>Scarabaeidae</taxon>
        <taxon>Rutelinae</taxon>
        <taxon>Popillia</taxon>
    </lineage>
</organism>
<name>A0AAW1KHK0_POPJA</name>